<reference evidence="3 4" key="1">
    <citation type="journal article" date="2021" name="Commun. Biol.">
        <title>The genome of Shorea leprosula (Dipterocarpaceae) highlights the ecological relevance of drought in aseasonal tropical rainforests.</title>
        <authorList>
            <person name="Ng K.K.S."/>
            <person name="Kobayashi M.J."/>
            <person name="Fawcett J.A."/>
            <person name="Hatakeyama M."/>
            <person name="Paape T."/>
            <person name="Ng C.H."/>
            <person name="Ang C.C."/>
            <person name="Tnah L.H."/>
            <person name="Lee C.T."/>
            <person name="Nishiyama T."/>
            <person name="Sese J."/>
            <person name="O'Brien M.J."/>
            <person name="Copetti D."/>
            <person name="Mohd Noor M.I."/>
            <person name="Ong R.C."/>
            <person name="Putra M."/>
            <person name="Sireger I.Z."/>
            <person name="Indrioko S."/>
            <person name="Kosugi Y."/>
            <person name="Izuno A."/>
            <person name="Isagi Y."/>
            <person name="Lee S.L."/>
            <person name="Shimizu K.K."/>
        </authorList>
    </citation>
    <scope>NUCLEOTIDE SEQUENCE [LARGE SCALE GENOMIC DNA]</scope>
    <source>
        <strain evidence="3">214</strain>
    </source>
</reference>
<feature type="region of interest" description="Disordered" evidence="1">
    <location>
        <begin position="128"/>
        <end position="148"/>
    </location>
</feature>
<accession>A0AAV5M3C4</accession>
<dbReference type="AlphaFoldDB" id="A0AAV5M3C4"/>
<evidence type="ECO:0000313" key="4">
    <source>
        <dbReference type="Proteomes" id="UP001054252"/>
    </source>
</evidence>
<dbReference type="PANTHER" id="PTHR31549">
    <property type="entry name" value="PROTEIN, PUTATIVE (DUF247)-RELATED-RELATED"/>
    <property type="match status" value="1"/>
</dbReference>
<name>A0AAV5M3C4_9ROSI</name>
<keyword evidence="4" id="KW-1185">Reference proteome</keyword>
<dbReference type="Proteomes" id="UP001054252">
    <property type="component" value="Unassembled WGS sequence"/>
</dbReference>
<dbReference type="Pfam" id="PF03140">
    <property type="entry name" value="DUF247"/>
    <property type="match status" value="1"/>
</dbReference>
<proteinExistence type="predicted"/>
<comment type="caution">
    <text evidence="3">The sequence shown here is derived from an EMBL/GenBank/DDBJ whole genome shotgun (WGS) entry which is preliminary data.</text>
</comment>
<feature type="transmembrane region" description="Helical" evidence="2">
    <location>
        <begin position="309"/>
        <end position="332"/>
    </location>
</feature>
<protein>
    <submittedName>
        <fullName evidence="3">Uncharacterized protein</fullName>
    </submittedName>
</protein>
<evidence type="ECO:0000256" key="1">
    <source>
        <dbReference type="SAM" id="MobiDB-lite"/>
    </source>
</evidence>
<evidence type="ECO:0000256" key="2">
    <source>
        <dbReference type="SAM" id="Phobius"/>
    </source>
</evidence>
<dbReference type="InterPro" id="IPR004158">
    <property type="entry name" value="DUF247_pln"/>
</dbReference>
<keyword evidence="2" id="KW-0472">Membrane</keyword>
<keyword evidence="2" id="KW-0812">Transmembrane</keyword>
<dbReference type="EMBL" id="BPVZ01000170">
    <property type="protein sequence ID" value="GKV43539.1"/>
    <property type="molecule type" value="Genomic_DNA"/>
</dbReference>
<sequence length="338" mass="38974">MIVDGNNKWEEFSVHIDVVRIVKADFFLLENQLPYKLLKILTDSLAEASGVGLIGTSLKELSKKFITNFIKRSFLDPIPHRQHQIEVDDLESPHPDEQQEEEKDPPHLLDLLRSILIVKSKEKSEKQKWSNEEQWLETPDDHKSKHQPSICSVKELKGKGIRFKAWEREVAIRDAVFNNCCWVPTLTLAPIFLHNTTMSLLLNLMAYELCPDYKEDCEISSHLSLLNSLIADGEDVKELRDAGVLHHRFGSDIEVAELFNKISYVRMPNLKKDLKLRDDINDYCKKLRFSGVRASVEADLTQTYFKSPWSFLVLLAALAGLIMTGMQTYYSFRAYKPH</sequence>
<dbReference type="PANTHER" id="PTHR31549:SF149">
    <property type="entry name" value="ISOPRENOID SYNTHASE DOMAIN-CONTAINING PROTEIN"/>
    <property type="match status" value="1"/>
</dbReference>
<keyword evidence="2" id="KW-1133">Transmembrane helix</keyword>
<organism evidence="3 4">
    <name type="scientific">Rubroshorea leprosula</name>
    <dbReference type="NCBI Taxonomy" id="152421"/>
    <lineage>
        <taxon>Eukaryota</taxon>
        <taxon>Viridiplantae</taxon>
        <taxon>Streptophyta</taxon>
        <taxon>Embryophyta</taxon>
        <taxon>Tracheophyta</taxon>
        <taxon>Spermatophyta</taxon>
        <taxon>Magnoliopsida</taxon>
        <taxon>eudicotyledons</taxon>
        <taxon>Gunneridae</taxon>
        <taxon>Pentapetalae</taxon>
        <taxon>rosids</taxon>
        <taxon>malvids</taxon>
        <taxon>Malvales</taxon>
        <taxon>Dipterocarpaceae</taxon>
        <taxon>Rubroshorea</taxon>
    </lineage>
</organism>
<gene>
    <name evidence="3" type="ORF">SLEP1_g50820</name>
</gene>
<evidence type="ECO:0000313" key="3">
    <source>
        <dbReference type="EMBL" id="GKV43539.1"/>
    </source>
</evidence>